<sequence length="179" mass="19537">MTVRTASILTASDRAADSVAANAGVMLRIRAWFAALLSVSATRPCQKSAHEDMSPTFDAAGLMDFTTPVGKNGTVIAFPRSKKIPLTQLADDLHRRFVALGLPDHAPVQLRIEDGDEPCLWIDSAAYVEACHNGFRVVINDVFDVRITLEARDLDSIAEFVRHYIVARLDAASLMRGLS</sequence>
<organism evidence="1 2">
    <name type="scientific">Pseudolabrys taiwanensis</name>
    <dbReference type="NCBI Taxonomy" id="331696"/>
    <lineage>
        <taxon>Bacteria</taxon>
        <taxon>Pseudomonadati</taxon>
        <taxon>Pseudomonadota</taxon>
        <taxon>Alphaproteobacteria</taxon>
        <taxon>Hyphomicrobiales</taxon>
        <taxon>Xanthobacteraceae</taxon>
        <taxon>Pseudolabrys</taxon>
    </lineage>
</organism>
<evidence type="ECO:0000313" key="1">
    <source>
        <dbReference type="EMBL" id="AXK80698.1"/>
    </source>
</evidence>
<dbReference type="RefSeq" id="WP_115690602.1">
    <property type="nucleotide sequence ID" value="NZ_CP031417.1"/>
</dbReference>
<name>A0A345ZUV1_9HYPH</name>
<dbReference type="OrthoDB" id="9989800at2"/>
<dbReference type="Proteomes" id="UP000254889">
    <property type="component" value="Chromosome"/>
</dbReference>
<proteinExistence type="predicted"/>
<dbReference type="AlphaFoldDB" id="A0A345ZUV1"/>
<keyword evidence="2" id="KW-1185">Reference proteome</keyword>
<reference evidence="1 2" key="1">
    <citation type="submission" date="2018-07" db="EMBL/GenBank/DDBJ databases">
        <authorList>
            <person name="Quirk P.G."/>
            <person name="Krulwich T.A."/>
        </authorList>
    </citation>
    <scope>NUCLEOTIDE SEQUENCE [LARGE SCALE GENOMIC DNA]</scope>
    <source>
        <strain evidence="1 2">CC-BB4</strain>
    </source>
</reference>
<evidence type="ECO:0000313" key="2">
    <source>
        <dbReference type="Proteomes" id="UP000254889"/>
    </source>
</evidence>
<accession>A0A345ZUV1</accession>
<gene>
    <name evidence="1" type="ORF">DW352_09370</name>
</gene>
<protein>
    <submittedName>
        <fullName evidence="1">Uncharacterized protein</fullName>
    </submittedName>
</protein>
<dbReference type="KEGG" id="ptaw:DW352_09370"/>
<dbReference type="EMBL" id="CP031417">
    <property type="protein sequence ID" value="AXK80698.1"/>
    <property type="molecule type" value="Genomic_DNA"/>
</dbReference>